<evidence type="ECO:0000313" key="4">
    <source>
        <dbReference type="Proteomes" id="UP000317371"/>
    </source>
</evidence>
<keyword evidence="1" id="KW-0812">Transmembrane</keyword>
<sequence length="225" mass="25206">MASVSYDFRPPQWRPPDQLYSQTAALVAGTLLWCGLYGWIGWHLWHDRFPLANRLNLALMLGCIGLGVAIALGWRTTLQRWRARWRSTAWPALNLEQLQRLSPSEFEEYVAQRIFARQGYRVHNTPDVRDGGIDILVFDERGRQAVVQCKRYRGTVGEAVVRDLYGTMIHAGAAQAYLVTTGQVSEAARRWAAGKPIGLIDGPLLVRLAQAEPVSIPASPASLER</sequence>
<dbReference type="OrthoDB" id="145855at2"/>
<dbReference type="InterPro" id="IPR011856">
    <property type="entry name" value="tRNA_endonuc-like_dom_sf"/>
</dbReference>
<protein>
    <submittedName>
        <fullName evidence="3">Restriction endonuclease</fullName>
    </submittedName>
</protein>
<feature type="transmembrane region" description="Helical" evidence="1">
    <location>
        <begin position="24"/>
        <end position="45"/>
    </location>
</feature>
<dbReference type="SUPFAM" id="SSF52980">
    <property type="entry name" value="Restriction endonuclease-like"/>
    <property type="match status" value="1"/>
</dbReference>
<dbReference type="GO" id="GO:0009307">
    <property type="term" value="P:DNA restriction-modification system"/>
    <property type="evidence" value="ECO:0007669"/>
    <property type="project" value="InterPro"/>
</dbReference>
<keyword evidence="4" id="KW-1185">Reference proteome</keyword>
<gene>
    <name evidence="3" type="ORF">FKZ61_12440</name>
</gene>
<evidence type="ECO:0000259" key="2">
    <source>
        <dbReference type="Pfam" id="PF04471"/>
    </source>
</evidence>
<dbReference type="InParanoid" id="A0A540VH01"/>
<evidence type="ECO:0000313" key="3">
    <source>
        <dbReference type="EMBL" id="TQE95403.1"/>
    </source>
</evidence>
<dbReference type="InterPro" id="IPR007560">
    <property type="entry name" value="Restrct_endonuc_IV_Mrr"/>
</dbReference>
<dbReference type="RefSeq" id="WP_141610459.1">
    <property type="nucleotide sequence ID" value="NZ_VIGC02000014.1"/>
</dbReference>
<reference evidence="3 4" key="1">
    <citation type="submission" date="2019-06" db="EMBL/GenBank/DDBJ databases">
        <title>Genome sequence of Litorilinea aerophila BAA-2444.</title>
        <authorList>
            <person name="Maclea K.S."/>
            <person name="Maurais E.G."/>
            <person name="Iannazzi L.C."/>
        </authorList>
    </citation>
    <scope>NUCLEOTIDE SEQUENCE [LARGE SCALE GENOMIC DNA]</scope>
    <source>
        <strain evidence="3 4">ATCC BAA-2444</strain>
    </source>
</reference>
<dbReference type="PANTHER" id="PTHR30015">
    <property type="entry name" value="MRR RESTRICTION SYSTEM PROTEIN"/>
    <property type="match status" value="1"/>
</dbReference>
<name>A0A540VH01_9CHLR</name>
<organism evidence="3 4">
    <name type="scientific">Litorilinea aerophila</name>
    <dbReference type="NCBI Taxonomy" id="1204385"/>
    <lineage>
        <taxon>Bacteria</taxon>
        <taxon>Bacillati</taxon>
        <taxon>Chloroflexota</taxon>
        <taxon>Caldilineae</taxon>
        <taxon>Caldilineales</taxon>
        <taxon>Caldilineaceae</taxon>
        <taxon>Litorilinea</taxon>
    </lineage>
</organism>
<dbReference type="Proteomes" id="UP000317371">
    <property type="component" value="Unassembled WGS sequence"/>
</dbReference>
<dbReference type="Gene3D" id="3.40.1350.10">
    <property type="match status" value="1"/>
</dbReference>
<proteinExistence type="predicted"/>
<accession>A0A540VH01</accession>
<keyword evidence="3" id="KW-0255">Endonuclease</keyword>
<dbReference type="GO" id="GO:0003677">
    <property type="term" value="F:DNA binding"/>
    <property type="evidence" value="ECO:0007669"/>
    <property type="project" value="InterPro"/>
</dbReference>
<dbReference type="Pfam" id="PF04471">
    <property type="entry name" value="Mrr_cat"/>
    <property type="match status" value="1"/>
</dbReference>
<keyword evidence="3" id="KW-0540">Nuclease</keyword>
<comment type="caution">
    <text evidence="3">The sequence shown here is derived from an EMBL/GenBank/DDBJ whole genome shotgun (WGS) entry which is preliminary data.</text>
</comment>
<feature type="domain" description="Restriction endonuclease type IV Mrr" evidence="2">
    <location>
        <begin position="98"/>
        <end position="208"/>
    </location>
</feature>
<dbReference type="InterPro" id="IPR011335">
    <property type="entry name" value="Restrct_endonuc-II-like"/>
</dbReference>
<feature type="transmembrane region" description="Helical" evidence="1">
    <location>
        <begin position="57"/>
        <end position="74"/>
    </location>
</feature>
<keyword evidence="1" id="KW-0472">Membrane</keyword>
<evidence type="ECO:0000256" key="1">
    <source>
        <dbReference type="SAM" id="Phobius"/>
    </source>
</evidence>
<keyword evidence="1" id="KW-1133">Transmembrane helix</keyword>
<dbReference type="PANTHER" id="PTHR30015:SF7">
    <property type="entry name" value="TYPE IV METHYL-DIRECTED RESTRICTION ENZYME ECOKMRR"/>
    <property type="match status" value="1"/>
</dbReference>
<dbReference type="AlphaFoldDB" id="A0A540VH01"/>
<dbReference type="EMBL" id="VIGC01000014">
    <property type="protein sequence ID" value="TQE95403.1"/>
    <property type="molecule type" value="Genomic_DNA"/>
</dbReference>
<dbReference type="InterPro" id="IPR052906">
    <property type="entry name" value="Type_IV_Methyl-Rstrct_Enzyme"/>
</dbReference>
<dbReference type="GO" id="GO:0015666">
    <property type="term" value="F:restriction endodeoxyribonuclease activity"/>
    <property type="evidence" value="ECO:0007669"/>
    <property type="project" value="TreeGrafter"/>
</dbReference>
<keyword evidence="3" id="KW-0378">Hydrolase</keyword>